<feature type="transmembrane region" description="Helical" evidence="1">
    <location>
        <begin position="283"/>
        <end position="307"/>
    </location>
</feature>
<protein>
    <submittedName>
        <fullName evidence="2">Uncharacterized protein</fullName>
    </submittedName>
</protein>
<dbReference type="RefSeq" id="WP_135435094.1">
    <property type="nucleotide sequence ID" value="NZ_SRLA01000003.1"/>
</dbReference>
<evidence type="ECO:0000256" key="1">
    <source>
        <dbReference type="SAM" id="Phobius"/>
    </source>
</evidence>
<feature type="transmembrane region" description="Helical" evidence="1">
    <location>
        <begin position="254"/>
        <end position="277"/>
    </location>
</feature>
<comment type="caution">
    <text evidence="2">The sequence shown here is derived from an EMBL/GenBank/DDBJ whole genome shotgun (WGS) entry which is preliminary data.</text>
</comment>
<organism evidence="2 3">
    <name type="scientific">Hymenobacter fodinae</name>
    <dbReference type="NCBI Taxonomy" id="2510796"/>
    <lineage>
        <taxon>Bacteria</taxon>
        <taxon>Pseudomonadati</taxon>
        <taxon>Bacteroidota</taxon>
        <taxon>Cytophagia</taxon>
        <taxon>Cytophagales</taxon>
        <taxon>Hymenobacteraceae</taxon>
        <taxon>Hymenobacter</taxon>
    </lineage>
</organism>
<gene>
    <name evidence="2" type="ORF">EU556_15740</name>
</gene>
<keyword evidence="1" id="KW-1133">Transmembrane helix</keyword>
<keyword evidence="1" id="KW-0812">Transmembrane</keyword>
<evidence type="ECO:0000313" key="2">
    <source>
        <dbReference type="EMBL" id="TGE06302.1"/>
    </source>
</evidence>
<sequence>METKLQVLSALRSFNPTFTGRSIVVDFESKEALSDNTKNISQAGISYDDLTDTKIEIDLAELNLGYPVFYNAAHFLKEFNRTPLQRDFSILFYNDDTLLYKDGVEFVPSKSSSFFIANTVAAAELKKALVSICDYNNDIAHELVYHTSTKGVFKLPYSVVLPQLNDEIDYSKPINTTINKLSDINYQLFFKNQLADFIKRTDNNYFTNLLLNIEAISSSTDKDLDLYIKNFSWESFRSKLYSEKDKYFASLREILGKIMTQLIAVPISISATIFATYKVKDPYILLLVGIAFTAYVIFVIHIQCMYYKDVAEIKHDFERDFNTISSKSGLEPSVINFEKDKIERRIKNVTNLIIIFSITITILGCLFNFFLAQQYFSSIAIKIILGLLLLIYSLVRGYYALHH</sequence>
<evidence type="ECO:0000313" key="3">
    <source>
        <dbReference type="Proteomes" id="UP000298337"/>
    </source>
</evidence>
<name>A0A4Z0P417_9BACT</name>
<accession>A0A4Z0P417</accession>
<dbReference type="EMBL" id="SRLA01000003">
    <property type="protein sequence ID" value="TGE06302.1"/>
    <property type="molecule type" value="Genomic_DNA"/>
</dbReference>
<dbReference type="Proteomes" id="UP000298337">
    <property type="component" value="Unassembled WGS sequence"/>
</dbReference>
<reference evidence="2 3" key="1">
    <citation type="submission" date="2019-04" db="EMBL/GenBank/DDBJ databases">
        <authorList>
            <person name="Feng G."/>
            <person name="Zhang J."/>
            <person name="Zhu H."/>
        </authorList>
    </citation>
    <scope>NUCLEOTIDE SEQUENCE [LARGE SCALE GENOMIC DNA]</scope>
    <source>
        <strain evidence="2 3">92R-1</strain>
    </source>
</reference>
<feature type="transmembrane region" description="Helical" evidence="1">
    <location>
        <begin position="349"/>
        <end position="369"/>
    </location>
</feature>
<feature type="transmembrane region" description="Helical" evidence="1">
    <location>
        <begin position="375"/>
        <end position="395"/>
    </location>
</feature>
<dbReference type="OrthoDB" id="1424256at2"/>
<keyword evidence="1" id="KW-0472">Membrane</keyword>
<dbReference type="AlphaFoldDB" id="A0A4Z0P417"/>
<keyword evidence="3" id="KW-1185">Reference proteome</keyword>
<proteinExistence type="predicted"/>